<feature type="compositionally biased region" description="Low complexity" evidence="1">
    <location>
        <begin position="11"/>
        <end position="21"/>
    </location>
</feature>
<name>A0ABQ9F5C0_TEGGR</name>
<reference evidence="2 3" key="1">
    <citation type="submission" date="2022-12" db="EMBL/GenBank/DDBJ databases">
        <title>Chromosome-level genome of Tegillarca granosa.</title>
        <authorList>
            <person name="Kim J."/>
        </authorList>
    </citation>
    <scope>NUCLEOTIDE SEQUENCE [LARGE SCALE GENOMIC DNA]</scope>
    <source>
        <strain evidence="2">Teg-2019</strain>
        <tissue evidence="2">Adductor muscle</tissue>
    </source>
</reference>
<keyword evidence="3" id="KW-1185">Reference proteome</keyword>
<dbReference type="PANTHER" id="PTHR47079">
    <property type="entry name" value="REGULATOR OF G-PROTEIN SIGNALING PROTEIN-LIKE"/>
    <property type="match status" value="1"/>
</dbReference>
<evidence type="ECO:0000256" key="1">
    <source>
        <dbReference type="SAM" id="MobiDB-lite"/>
    </source>
</evidence>
<evidence type="ECO:0000313" key="3">
    <source>
        <dbReference type="Proteomes" id="UP001217089"/>
    </source>
</evidence>
<sequence>MFPRLYSAAKTPQSSPTPTTPVYISNTSHEIPGEETVDTESDISLSVAESDEHEETGTKIEPKDLLSLWGGNKVSLSDEKDAEKYSEHRSSISWVSRSDEDMLGYGELADWEKEFDSIDSEKQPLMIPLSVTSYLCGRKRLTIGSFPTVSNRILCALASDNLAGEPFKKFLNKQMETLDLGYLHFWSDVRHYLDTDEAYLDPNGKPMKKVLGQKISYKYLQSKGEYCGIFSEGLKMALLQSMSGEDHISLLCTAQDIVTGCGNKRYDRNVVEMSHLNSDGKDPLLFINVTGQPDMASTTGPTSMSMESRPWSHASDFGVVYLSEEEMWRAFEITVLCSQYGRFIV</sequence>
<dbReference type="SUPFAM" id="SSF48097">
    <property type="entry name" value="Regulator of G-protein signaling, RGS"/>
    <property type="match status" value="1"/>
</dbReference>
<comment type="caution">
    <text evidence="2">The sequence shown here is derived from an EMBL/GenBank/DDBJ whole genome shotgun (WGS) entry which is preliminary data.</text>
</comment>
<evidence type="ECO:0000313" key="2">
    <source>
        <dbReference type="EMBL" id="KAJ8310768.1"/>
    </source>
</evidence>
<dbReference type="InterPro" id="IPR053282">
    <property type="entry name" value="RGS_domain-containing"/>
</dbReference>
<protein>
    <submittedName>
        <fullName evidence="2">Uncharacterized protein</fullName>
    </submittedName>
</protein>
<proteinExistence type="predicted"/>
<dbReference type="Proteomes" id="UP001217089">
    <property type="component" value="Unassembled WGS sequence"/>
</dbReference>
<gene>
    <name evidence="2" type="ORF">KUTeg_012633</name>
</gene>
<dbReference type="PANTHER" id="PTHR47079:SF1">
    <property type="entry name" value="REGULATOR OF G-PROTEIN SIGNALING PROTEIN-LIKE"/>
    <property type="match status" value="1"/>
</dbReference>
<feature type="region of interest" description="Disordered" evidence="1">
    <location>
        <begin position="1"/>
        <end position="41"/>
    </location>
</feature>
<dbReference type="EMBL" id="JARBDR010000640">
    <property type="protein sequence ID" value="KAJ8310768.1"/>
    <property type="molecule type" value="Genomic_DNA"/>
</dbReference>
<organism evidence="2 3">
    <name type="scientific">Tegillarca granosa</name>
    <name type="common">Malaysian cockle</name>
    <name type="synonym">Anadara granosa</name>
    <dbReference type="NCBI Taxonomy" id="220873"/>
    <lineage>
        <taxon>Eukaryota</taxon>
        <taxon>Metazoa</taxon>
        <taxon>Spiralia</taxon>
        <taxon>Lophotrochozoa</taxon>
        <taxon>Mollusca</taxon>
        <taxon>Bivalvia</taxon>
        <taxon>Autobranchia</taxon>
        <taxon>Pteriomorphia</taxon>
        <taxon>Arcoida</taxon>
        <taxon>Arcoidea</taxon>
        <taxon>Arcidae</taxon>
        <taxon>Tegillarca</taxon>
    </lineage>
</organism>
<accession>A0ABQ9F5C0</accession>
<dbReference type="InterPro" id="IPR036305">
    <property type="entry name" value="RGS_sf"/>
</dbReference>